<gene>
    <name evidence="2" type="ORF">SVUK_LOCUS3844</name>
</gene>
<evidence type="ECO:0000313" key="3">
    <source>
        <dbReference type="Proteomes" id="UP000270094"/>
    </source>
</evidence>
<dbReference type="EMBL" id="UYYB01010170">
    <property type="protein sequence ID" value="VDM68846.1"/>
    <property type="molecule type" value="Genomic_DNA"/>
</dbReference>
<evidence type="ECO:0000313" key="2">
    <source>
        <dbReference type="EMBL" id="VDM68846.1"/>
    </source>
</evidence>
<feature type="signal peptide" evidence="1">
    <location>
        <begin position="1"/>
        <end position="19"/>
    </location>
</feature>
<sequence length="88" mass="10208">MMPSLTIFIPMLLLFSTRYIEVPFGAAYWNMIIAQTVAMHSPLNTVAVLLSTRRYRQAFLGMFKKISGIWYRPKRKSGSIKRRIVTPK</sequence>
<protein>
    <recommendedName>
        <fullName evidence="4">G-protein coupled receptors family 1 profile domain-containing protein</fullName>
    </recommendedName>
</protein>
<feature type="chain" id="PRO_5018046275" description="G-protein coupled receptors family 1 profile domain-containing protein" evidence="1">
    <location>
        <begin position="20"/>
        <end position="88"/>
    </location>
</feature>
<evidence type="ECO:0000256" key="1">
    <source>
        <dbReference type="SAM" id="SignalP"/>
    </source>
</evidence>
<keyword evidence="1" id="KW-0732">Signal</keyword>
<reference evidence="2 3" key="1">
    <citation type="submission" date="2018-11" db="EMBL/GenBank/DDBJ databases">
        <authorList>
            <consortium name="Pathogen Informatics"/>
        </authorList>
    </citation>
    <scope>NUCLEOTIDE SEQUENCE [LARGE SCALE GENOMIC DNA]</scope>
</reference>
<dbReference type="OrthoDB" id="5863800at2759"/>
<proteinExistence type="predicted"/>
<organism evidence="2 3">
    <name type="scientific">Strongylus vulgaris</name>
    <name type="common">Blood worm</name>
    <dbReference type="NCBI Taxonomy" id="40348"/>
    <lineage>
        <taxon>Eukaryota</taxon>
        <taxon>Metazoa</taxon>
        <taxon>Ecdysozoa</taxon>
        <taxon>Nematoda</taxon>
        <taxon>Chromadorea</taxon>
        <taxon>Rhabditida</taxon>
        <taxon>Rhabditina</taxon>
        <taxon>Rhabditomorpha</taxon>
        <taxon>Strongyloidea</taxon>
        <taxon>Strongylidae</taxon>
        <taxon>Strongylus</taxon>
    </lineage>
</organism>
<name>A0A3P7IH03_STRVU</name>
<dbReference type="AlphaFoldDB" id="A0A3P7IH03"/>
<evidence type="ECO:0008006" key="4">
    <source>
        <dbReference type="Google" id="ProtNLM"/>
    </source>
</evidence>
<dbReference type="Proteomes" id="UP000270094">
    <property type="component" value="Unassembled WGS sequence"/>
</dbReference>
<keyword evidence="3" id="KW-1185">Reference proteome</keyword>
<accession>A0A3P7IH03</accession>